<sequence length="806" mass="93093">MKYFKLPLTLVLTLVVFFGLNSKFGSTPPMGKFLSPNEGFWQNELDENLSSTMHIDGLTNEVTVHYDEHLIPHVFAQNNTDLYRAQGYLTAKHRLWQLEFQTFAAGGRLAEILGEQALDYDRQERRRGMVFGAENALEKMQEDPETLSYIEAYRDGVNSYINQLEPKDYPVEYKLLDYAPEPWTIDKTALLLMYMTKMLAGREADLEHTNALAKFGKERYDLLFPDFFDVNDPVISKETDWSFINVKMPETPEQDRSLDSISITETLDKPHPQNGSNNWAVSGRKSYSGHPILANDPHLGLNLPSIWFVMQLATPEHNSYGATLPGALGIISGYNNHISWGETNATRDVIDWYKIEFKDDTRKEYKHDDQWKKTTQRIEEIKIRNRETLYDTIIYTHHGPVSYDHSFKGDNAKAGYAMQWVGHIGGNNQRTFLKLNEGKNYDDYLDALKNYTAPAQNFVFASIQGDIALWIQGQFPNKWKGQGKFLLDGSNPKHDWQSFIPQKFNAHSKNPERGFVSSANQHPVDPSYPFYVYNDGYETYRNRVINDFFRAKDKFNIQDFKNLQNNNYNLKASELLPYIFTNMDTSTLTAEETDILNTIKSWDFYSEIDQLAPSIWESWWTKLYKIVWDEFDADSRALEKPFTYQTIYMLKNHPQDELMDILSTSEKETSNDLFLITFKETAKELTEWKAEHGDYNWGAYKATYVGHLLQALPAFSRFDLPIGGDYNTVNAASKNHGPSWRMIVEMTTPPTGYGIYPGGQSGNPGSKYYDNFIDRWAKGDYMNLLFMQDQEDTKDIIASQILTPKQ</sequence>
<dbReference type="RefSeq" id="WP_129016795.1">
    <property type="nucleotide sequence ID" value="NZ_SDDZ01000003.1"/>
</dbReference>
<dbReference type="EMBL" id="SDDZ01000003">
    <property type="protein sequence ID" value="RXJ50678.1"/>
    <property type="molecule type" value="Genomic_DNA"/>
</dbReference>
<keyword evidence="3" id="KW-0865">Zymogen</keyword>
<dbReference type="OrthoDB" id="9759796at2"/>
<dbReference type="CDD" id="cd03747">
    <property type="entry name" value="Ntn_PGA_like"/>
    <property type="match status" value="1"/>
</dbReference>
<accession>A0A4Q0XH42</accession>
<evidence type="ECO:0000256" key="3">
    <source>
        <dbReference type="ARBA" id="ARBA00023145"/>
    </source>
</evidence>
<evidence type="ECO:0000313" key="7">
    <source>
        <dbReference type="Proteomes" id="UP000289792"/>
    </source>
</evidence>
<keyword evidence="5" id="KW-0479">Metal-binding</keyword>
<keyword evidence="2" id="KW-0378">Hydrolase</keyword>
<feature type="binding site" evidence="5">
    <location>
        <position position="351"/>
    </location>
    <ligand>
        <name>Ca(2+)</name>
        <dbReference type="ChEBI" id="CHEBI:29108"/>
    </ligand>
</feature>
<keyword evidence="5" id="KW-0106">Calcium</keyword>
<dbReference type="Proteomes" id="UP000289792">
    <property type="component" value="Unassembled WGS sequence"/>
</dbReference>
<dbReference type="InterPro" id="IPR002692">
    <property type="entry name" value="S45"/>
</dbReference>
<comment type="cofactor">
    <cofactor evidence="5">
        <name>Ca(2+)</name>
        <dbReference type="ChEBI" id="CHEBI:29108"/>
    </cofactor>
    <text evidence="5">Binds 1 Ca(2+) ion per dimer.</text>
</comment>
<dbReference type="InterPro" id="IPR043147">
    <property type="entry name" value="Penicillin_amidase_A-knob"/>
</dbReference>
<name>A0A4Q0XH42_9FLAO</name>
<keyword evidence="7" id="KW-1185">Reference proteome</keyword>
<evidence type="ECO:0000256" key="2">
    <source>
        <dbReference type="ARBA" id="ARBA00022801"/>
    </source>
</evidence>
<gene>
    <name evidence="6" type="ORF">ESZ48_07945</name>
</gene>
<comment type="similarity">
    <text evidence="1">Belongs to the peptidase S45 family.</text>
</comment>
<dbReference type="InterPro" id="IPR023343">
    <property type="entry name" value="Penicillin_amidase_dom1"/>
</dbReference>
<proteinExistence type="inferred from homology"/>
<dbReference type="Pfam" id="PF01804">
    <property type="entry name" value="Penicil_amidase"/>
    <property type="match status" value="1"/>
</dbReference>
<dbReference type="PIRSF" id="PIRSF001227">
    <property type="entry name" value="Pen_acylase"/>
    <property type="match status" value="1"/>
</dbReference>
<reference evidence="6 7" key="1">
    <citation type="submission" date="2019-01" db="EMBL/GenBank/DDBJ databases">
        <title>Genome sequence of the Antarctic species Gelidibacter gilvus ACAM 158(T).</title>
        <authorList>
            <person name="Bowman J.P."/>
        </authorList>
    </citation>
    <scope>NUCLEOTIDE SEQUENCE [LARGE SCALE GENOMIC DNA]</scope>
    <source>
        <strain evidence="6 7">IC158</strain>
    </source>
</reference>
<dbReference type="InterPro" id="IPR014395">
    <property type="entry name" value="Pen/GL7ACA/AHL_acylase"/>
</dbReference>
<protein>
    <submittedName>
        <fullName evidence="6">Penicillin acylase family protein</fullName>
    </submittedName>
</protein>
<dbReference type="AlphaFoldDB" id="A0A4Q0XH42"/>
<evidence type="ECO:0000256" key="5">
    <source>
        <dbReference type="PIRSR" id="PIRSR001227-2"/>
    </source>
</evidence>
<dbReference type="PANTHER" id="PTHR34218">
    <property type="entry name" value="PEPTIDASE S45 PENICILLIN AMIDASE"/>
    <property type="match status" value="1"/>
</dbReference>
<comment type="caution">
    <text evidence="6">The sequence shown here is derived from an EMBL/GenBank/DDBJ whole genome shotgun (WGS) entry which is preliminary data.</text>
</comment>
<dbReference type="SUPFAM" id="SSF56235">
    <property type="entry name" value="N-terminal nucleophile aminohydrolases (Ntn hydrolases)"/>
    <property type="match status" value="1"/>
</dbReference>
<dbReference type="GO" id="GO:0016811">
    <property type="term" value="F:hydrolase activity, acting on carbon-nitrogen (but not peptide) bonds, in linear amides"/>
    <property type="evidence" value="ECO:0007669"/>
    <property type="project" value="InterPro"/>
</dbReference>
<evidence type="ECO:0000256" key="1">
    <source>
        <dbReference type="ARBA" id="ARBA00006586"/>
    </source>
</evidence>
<dbReference type="Gene3D" id="1.10.1400.10">
    <property type="match status" value="1"/>
</dbReference>
<dbReference type="Gene3D" id="2.30.120.10">
    <property type="match status" value="1"/>
</dbReference>
<evidence type="ECO:0000313" key="6">
    <source>
        <dbReference type="EMBL" id="RXJ50678.1"/>
    </source>
</evidence>
<dbReference type="PANTHER" id="PTHR34218:SF4">
    <property type="entry name" value="ACYL-HOMOSERINE LACTONE ACYLASE QUIP"/>
    <property type="match status" value="1"/>
</dbReference>
<dbReference type="GO" id="GO:0017000">
    <property type="term" value="P:antibiotic biosynthetic process"/>
    <property type="evidence" value="ECO:0007669"/>
    <property type="project" value="InterPro"/>
</dbReference>
<dbReference type="Gene3D" id="1.10.439.10">
    <property type="entry name" value="Penicillin Amidohydrolase, domain 1"/>
    <property type="match status" value="1"/>
</dbReference>
<organism evidence="6 7">
    <name type="scientific">Gelidibacter gilvus</name>
    <dbReference type="NCBI Taxonomy" id="59602"/>
    <lineage>
        <taxon>Bacteria</taxon>
        <taxon>Pseudomonadati</taxon>
        <taxon>Bacteroidota</taxon>
        <taxon>Flavobacteriia</taxon>
        <taxon>Flavobacteriales</taxon>
        <taxon>Flavobacteriaceae</taxon>
        <taxon>Gelidibacter</taxon>
    </lineage>
</organism>
<dbReference type="Gene3D" id="3.60.20.10">
    <property type="entry name" value="Glutamine Phosphoribosylpyrophosphate, subunit 1, domain 1"/>
    <property type="match status" value="1"/>
</dbReference>
<dbReference type="InterPro" id="IPR029055">
    <property type="entry name" value="Ntn_hydrolases_N"/>
</dbReference>
<feature type="binding site" evidence="5">
    <location>
        <position position="348"/>
    </location>
    <ligand>
        <name>Ca(2+)</name>
        <dbReference type="ChEBI" id="CHEBI:29108"/>
    </ligand>
</feature>
<evidence type="ECO:0000256" key="4">
    <source>
        <dbReference type="PIRSR" id="PIRSR001227-1"/>
    </source>
</evidence>
<dbReference type="GO" id="GO:0046872">
    <property type="term" value="F:metal ion binding"/>
    <property type="evidence" value="ECO:0007669"/>
    <property type="project" value="UniProtKB-KW"/>
</dbReference>
<feature type="active site" description="Nucleophile" evidence="4">
    <location>
        <position position="276"/>
    </location>
</feature>
<dbReference type="InterPro" id="IPR043146">
    <property type="entry name" value="Penicillin_amidase_N_B-knob"/>
</dbReference>